<gene>
    <name evidence="8" type="ORF">KMZ93_17035</name>
</gene>
<evidence type="ECO:0000313" key="8">
    <source>
        <dbReference type="EMBL" id="QWG21694.1"/>
    </source>
</evidence>
<feature type="domain" description="Siroheme decarboxylase NirL-like HTH" evidence="7">
    <location>
        <begin position="10"/>
        <end position="52"/>
    </location>
</feature>
<evidence type="ECO:0000313" key="9">
    <source>
        <dbReference type="Proteomes" id="UP000676951"/>
    </source>
</evidence>
<dbReference type="InterPro" id="IPR050684">
    <property type="entry name" value="HTH-Siroheme_Decarb"/>
</dbReference>
<evidence type="ECO:0000256" key="2">
    <source>
        <dbReference type="ARBA" id="ARBA00023444"/>
    </source>
</evidence>
<reference evidence="8 9" key="1">
    <citation type="submission" date="2021-06" db="EMBL/GenBank/DDBJ databases">
        <title>Bradyrhizobium sp. S2-11-4 Genome sequencing.</title>
        <authorList>
            <person name="Jin L."/>
        </authorList>
    </citation>
    <scope>NUCLEOTIDE SEQUENCE [LARGE SCALE GENOMIC DNA]</scope>
    <source>
        <strain evidence="8 9">S2-11-4</strain>
    </source>
</reference>
<sequence length="328" mass="36609">MSPNTAELTLVDRWQHNFPLVDKPFEVVGRSAALNERETIGIFRRLHEIGVISRIGAVVRPNTVGASTLAALQVPLERLEEVAAIVSREPLVTHNYERTHALNLWFVIAGADARAIATTIESIKRQTGLQAIDLPMLSAYHLGLGFPLGAARAAKREPAGLRGDYRPDPRDRSILAAIEDGLPLVEQPYRAVAEQLDLDQDEIIDRLDHLTSAGIVTRFGCVVRHDKFGYNSNAMAVWDVPDDMVDLVAESFTRNPNVTLCYRRPRHLPLWPYNIFCMIHARARQDAYAVIDEINLLADTGLNRQAVLFSTRCFKQRGAVFSEARGLN</sequence>
<feature type="domain" description="Siroheme decarboxylase AsnC-like ligand binding" evidence="6">
    <location>
        <begin position="66"/>
        <end position="134"/>
    </location>
</feature>
<evidence type="ECO:0000256" key="3">
    <source>
        <dbReference type="ARBA" id="ARBA00023457"/>
    </source>
</evidence>
<accession>A0A975NX79</accession>
<evidence type="ECO:0000256" key="4">
    <source>
        <dbReference type="ARBA" id="ARBA00023471"/>
    </source>
</evidence>
<dbReference type="Gene3D" id="3.30.70.3460">
    <property type="match status" value="2"/>
</dbReference>
<comment type="pathway">
    <text evidence="2">Porphyrin-containing compound metabolism.</text>
</comment>
<feature type="domain" description="Siroheme decarboxylase NirL-like HTH" evidence="7">
    <location>
        <begin position="171"/>
        <end position="216"/>
    </location>
</feature>
<dbReference type="InterPro" id="IPR040523">
    <property type="entry name" value="AsnC_trans_reg2"/>
</dbReference>
<evidence type="ECO:0000256" key="1">
    <source>
        <dbReference type="ARBA" id="ARBA00023239"/>
    </source>
</evidence>
<dbReference type="Pfam" id="PF22451">
    <property type="entry name" value="NirdL-like_HTH"/>
    <property type="match status" value="2"/>
</dbReference>
<dbReference type="InterPro" id="IPR036390">
    <property type="entry name" value="WH_DNA-bd_sf"/>
</dbReference>
<evidence type="ECO:0000256" key="5">
    <source>
        <dbReference type="ARBA" id="ARBA00048470"/>
    </source>
</evidence>
<comment type="catalytic activity">
    <reaction evidence="5">
        <text>siroheme + 2 H(+) = 12,18-didecarboxysiroheme + 2 CO2</text>
        <dbReference type="Rhea" id="RHEA:19093"/>
        <dbReference type="ChEBI" id="CHEBI:15378"/>
        <dbReference type="ChEBI" id="CHEBI:16526"/>
        <dbReference type="ChEBI" id="CHEBI:60052"/>
        <dbReference type="ChEBI" id="CHEBI:140497"/>
        <dbReference type="EC" id="4.1.1.111"/>
    </reaction>
</comment>
<dbReference type="EMBL" id="CP076136">
    <property type="protein sequence ID" value="QWG21694.1"/>
    <property type="molecule type" value="Genomic_DNA"/>
</dbReference>
<dbReference type="EC" id="4.1.1.111" evidence="4"/>
<dbReference type="Pfam" id="PF17805">
    <property type="entry name" value="AsnC_trans_reg2"/>
    <property type="match status" value="2"/>
</dbReference>
<dbReference type="Proteomes" id="UP000676951">
    <property type="component" value="Chromosome"/>
</dbReference>
<evidence type="ECO:0000259" key="7">
    <source>
        <dbReference type="Pfam" id="PF22451"/>
    </source>
</evidence>
<proteinExistence type="inferred from homology"/>
<dbReference type="GO" id="GO:0016829">
    <property type="term" value="F:lyase activity"/>
    <property type="evidence" value="ECO:0007669"/>
    <property type="project" value="UniProtKB-KW"/>
</dbReference>
<comment type="similarity">
    <text evidence="3">Belongs to the Ahb/Nir family.</text>
</comment>
<dbReference type="RefSeq" id="WP_215602414.1">
    <property type="nucleotide sequence ID" value="NZ_CP076136.1"/>
</dbReference>
<dbReference type="PANTHER" id="PTHR43413:SF1">
    <property type="entry name" value="SIROHEME DECARBOXYLASE NIRL SUBUNIT"/>
    <property type="match status" value="1"/>
</dbReference>
<keyword evidence="9" id="KW-1185">Reference proteome</keyword>
<evidence type="ECO:0000259" key="6">
    <source>
        <dbReference type="Pfam" id="PF17805"/>
    </source>
</evidence>
<feature type="domain" description="Siroheme decarboxylase AsnC-like ligand binding" evidence="6">
    <location>
        <begin position="227"/>
        <end position="315"/>
    </location>
</feature>
<name>A0A975NX79_9BRAD</name>
<protein>
    <recommendedName>
        <fullName evidence="4">siroheme decarboxylase</fullName>
        <ecNumber evidence="4">4.1.1.111</ecNumber>
    </recommendedName>
</protein>
<dbReference type="SUPFAM" id="SSF46785">
    <property type="entry name" value="Winged helix' DNA-binding domain"/>
    <property type="match status" value="1"/>
</dbReference>
<organism evidence="8 9">
    <name type="scientific">Bradyrhizobium sediminis</name>
    <dbReference type="NCBI Taxonomy" id="2840469"/>
    <lineage>
        <taxon>Bacteria</taxon>
        <taxon>Pseudomonadati</taxon>
        <taxon>Pseudomonadota</taxon>
        <taxon>Alphaproteobacteria</taxon>
        <taxon>Hyphomicrobiales</taxon>
        <taxon>Nitrobacteraceae</taxon>
        <taxon>Bradyrhizobium</taxon>
    </lineage>
</organism>
<dbReference type="PANTHER" id="PTHR43413">
    <property type="entry name" value="TRANSCRIPTIONAL REGULATOR, ASNC FAMILY"/>
    <property type="match status" value="1"/>
</dbReference>
<dbReference type="AlphaFoldDB" id="A0A975NX79"/>
<dbReference type="InterPro" id="IPR053953">
    <property type="entry name" value="NirdL-like_HTH"/>
</dbReference>
<keyword evidence="1" id="KW-0456">Lyase</keyword>